<keyword evidence="3" id="KW-0677">Repeat</keyword>
<keyword evidence="2" id="KW-0433">Leucine-rich repeat</keyword>
<keyword evidence="4" id="KW-0238">DNA-binding</keyword>
<dbReference type="Gene3D" id="3.80.10.10">
    <property type="entry name" value="Ribonuclease Inhibitor"/>
    <property type="match status" value="2"/>
</dbReference>
<reference evidence="6" key="1">
    <citation type="submission" date="2021-02" db="EMBL/GenBank/DDBJ databases">
        <authorList>
            <person name="Nowell W R."/>
        </authorList>
    </citation>
    <scope>NUCLEOTIDE SEQUENCE</scope>
</reference>
<dbReference type="GO" id="GO:0003677">
    <property type="term" value="F:DNA binding"/>
    <property type="evidence" value="ECO:0007669"/>
    <property type="project" value="UniProtKB-KW"/>
</dbReference>
<proteinExistence type="predicted"/>
<dbReference type="AlphaFoldDB" id="A0A817A8B3"/>
<name>A0A817A8B3_9BILA</name>
<dbReference type="Proteomes" id="UP000663887">
    <property type="component" value="Unassembled WGS sequence"/>
</dbReference>
<dbReference type="PROSITE" id="PS51253">
    <property type="entry name" value="HTH_CENPB"/>
    <property type="match status" value="1"/>
</dbReference>
<dbReference type="SMART" id="SM00368">
    <property type="entry name" value="LRR_RI"/>
    <property type="match status" value="4"/>
</dbReference>
<dbReference type="Pfam" id="PF04236">
    <property type="entry name" value="Transp_Tc5_C"/>
    <property type="match status" value="1"/>
</dbReference>
<dbReference type="Gene3D" id="1.10.10.60">
    <property type="entry name" value="Homeodomain-like"/>
    <property type="match status" value="1"/>
</dbReference>
<dbReference type="GO" id="GO:0031267">
    <property type="term" value="F:small GTPase binding"/>
    <property type="evidence" value="ECO:0007669"/>
    <property type="project" value="TreeGrafter"/>
</dbReference>
<protein>
    <recommendedName>
        <fullName evidence="5">HTH CENPB-type domain-containing protein</fullName>
    </recommendedName>
</protein>
<evidence type="ECO:0000259" key="5">
    <source>
        <dbReference type="PROSITE" id="PS51253"/>
    </source>
</evidence>
<evidence type="ECO:0000256" key="3">
    <source>
        <dbReference type="ARBA" id="ARBA00022737"/>
    </source>
</evidence>
<evidence type="ECO:0000256" key="2">
    <source>
        <dbReference type="ARBA" id="ARBA00022614"/>
    </source>
</evidence>
<dbReference type="GO" id="GO:0048471">
    <property type="term" value="C:perinuclear region of cytoplasm"/>
    <property type="evidence" value="ECO:0007669"/>
    <property type="project" value="TreeGrafter"/>
</dbReference>
<dbReference type="PANTHER" id="PTHR24113:SF12">
    <property type="entry name" value="RAN GTPASE-ACTIVATING PROTEIN 1"/>
    <property type="match status" value="1"/>
</dbReference>
<dbReference type="InterPro" id="IPR001611">
    <property type="entry name" value="Leu-rich_rpt"/>
</dbReference>
<accession>A0A817A8B3</accession>
<dbReference type="SMART" id="SM00674">
    <property type="entry name" value="CENPB"/>
    <property type="match status" value="1"/>
</dbReference>
<evidence type="ECO:0000313" key="6">
    <source>
        <dbReference type="EMBL" id="CAF2249104.1"/>
    </source>
</evidence>
<dbReference type="SUPFAM" id="SSF46689">
    <property type="entry name" value="Homeodomain-like"/>
    <property type="match status" value="1"/>
</dbReference>
<dbReference type="InterPro" id="IPR009057">
    <property type="entry name" value="Homeodomain-like_sf"/>
</dbReference>
<dbReference type="InterPro" id="IPR006600">
    <property type="entry name" value="HTH_CenpB_DNA-bd_dom"/>
</dbReference>
<dbReference type="SUPFAM" id="SSF52047">
    <property type="entry name" value="RNI-like"/>
    <property type="match status" value="1"/>
</dbReference>
<dbReference type="EMBL" id="CAJNRG010018187">
    <property type="protein sequence ID" value="CAF2249104.1"/>
    <property type="molecule type" value="Genomic_DNA"/>
</dbReference>
<evidence type="ECO:0000256" key="1">
    <source>
        <dbReference type="ARBA" id="ARBA00022468"/>
    </source>
</evidence>
<evidence type="ECO:0000313" key="7">
    <source>
        <dbReference type="Proteomes" id="UP000663887"/>
    </source>
</evidence>
<feature type="non-terminal residue" evidence="6">
    <location>
        <position position="1"/>
    </location>
</feature>
<dbReference type="InterPro" id="IPR004875">
    <property type="entry name" value="DDE_SF_endonuclease_dom"/>
</dbReference>
<organism evidence="6 7">
    <name type="scientific">Rotaria magnacalcarata</name>
    <dbReference type="NCBI Taxonomy" id="392030"/>
    <lineage>
        <taxon>Eukaryota</taxon>
        <taxon>Metazoa</taxon>
        <taxon>Spiralia</taxon>
        <taxon>Gnathifera</taxon>
        <taxon>Rotifera</taxon>
        <taxon>Eurotatoria</taxon>
        <taxon>Bdelloidea</taxon>
        <taxon>Philodinida</taxon>
        <taxon>Philodinidae</taxon>
        <taxon>Rotaria</taxon>
    </lineage>
</organism>
<comment type="caution">
    <text evidence="6">The sequence shown here is derived from an EMBL/GenBank/DDBJ whole genome shotgun (WGS) entry which is preliminary data.</text>
</comment>
<dbReference type="Pfam" id="PF03221">
    <property type="entry name" value="HTH_Tnp_Tc5"/>
    <property type="match status" value="1"/>
</dbReference>
<dbReference type="GO" id="GO:0006913">
    <property type="term" value="P:nucleocytoplasmic transport"/>
    <property type="evidence" value="ECO:0007669"/>
    <property type="project" value="TreeGrafter"/>
</dbReference>
<dbReference type="Pfam" id="PF03184">
    <property type="entry name" value="DDE_1"/>
    <property type="match status" value="1"/>
</dbReference>
<dbReference type="InterPro" id="IPR032675">
    <property type="entry name" value="LRR_dom_sf"/>
</dbReference>
<keyword evidence="1" id="KW-0343">GTPase activation</keyword>
<dbReference type="Pfam" id="PF13516">
    <property type="entry name" value="LRR_6"/>
    <property type="match status" value="3"/>
</dbReference>
<dbReference type="GO" id="GO:0005634">
    <property type="term" value="C:nucleus"/>
    <property type="evidence" value="ECO:0007669"/>
    <property type="project" value="TreeGrafter"/>
</dbReference>
<gene>
    <name evidence="6" type="ORF">XDN619_LOCUS35227</name>
</gene>
<dbReference type="PANTHER" id="PTHR24113">
    <property type="entry name" value="RAN GTPASE-ACTIVATING PROTEIN 1"/>
    <property type="match status" value="1"/>
</dbReference>
<evidence type="ECO:0000256" key="4">
    <source>
        <dbReference type="ARBA" id="ARBA00023125"/>
    </source>
</evidence>
<feature type="domain" description="HTH CENPB-type" evidence="5">
    <location>
        <begin position="283"/>
        <end position="354"/>
    </location>
</feature>
<dbReference type="InterPro" id="IPR027038">
    <property type="entry name" value="RanGap"/>
</dbReference>
<sequence length="661" mass="75751">IMSVPRLNWVTGIGISSSSSSSNLGRNQISAEGIQFLANALETNKTLTSLNLGGNELGSNGIEILATALQYNNTLSALYVGRNSVGIGGAQHLANLLNHNSKLVKLDLQSNEISDGIQYLADALQNNITLKTLNLARNNIGDKGAYNLANALEYNNVQENLAEQKLVDELCEIIHNVVTSSSYEVEHENTLDYDCMTDDIDQHETEDSENEDPTFRTNREGYFNEQKDFLQNFTLDYMIKVINFYDEIDDRTNKRKHTWKSVQHRFKRVLDKSYIRRFRKYIEQHGAKRNKFNEIEAHVFDMFENARENYLPAHDLDLRRWALQKAKEISLGDFSASAHWVLMFKRRHNIVSRKVTKLVTRKTANDSEEIVKLVDKFIDDIRGELNNYRPEQVLNTDQVGSSKELHSRRTLTYKGEKTTVGVIQSHNAITHSYTIQPMISLAGHVVGPIYLCLQEPSGRFGERVKENLFRANNVIVTCSKSGKLDTTLVQCWFDHVFLPSTPRKSLLISDSWTGHKDPNIYAKSKGCKRVEIPKNTTDQIQPLDVFYNRQMKSIIRKMYDRVMLDQLSISLMERNNIIQLISLVHSQMSAPIFQNLIRYAWYASGYLDKHPGSFQTVKDVCFSLDGTTCQHNNCDSSPFIQCSWCRKILCFDDFFLSYHIH</sequence>
<dbReference type="GO" id="GO:0005829">
    <property type="term" value="C:cytosol"/>
    <property type="evidence" value="ECO:0007669"/>
    <property type="project" value="TreeGrafter"/>
</dbReference>
<dbReference type="InterPro" id="IPR007350">
    <property type="entry name" value="Transposase_Tc5_C"/>
</dbReference>
<dbReference type="GO" id="GO:0005096">
    <property type="term" value="F:GTPase activator activity"/>
    <property type="evidence" value="ECO:0007669"/>
    <property type="project" value="UniProtKB-KW"/>
</dbReference>